<gene>
    <name evidence="1" type="ORF">FHS68_003032</name>
</gene>
<sequence length="106" mass="11875">MALSFEEATESAHFEKNSFRVGKKIFATLDEKVGRACLKLNETDQDLFCLADSTIIYPVPNKWGKQGWTLIELSKIGNEVLMDALTIAFCEVSSKKSKNSIKKSLK</sequence>
<dbReference type="Gene3D" id="3.90.1150.30">
    <property type="match status" value="1"/>
</dbReference>
<evidence type="ECO:0000313" key="2">
    <source>
        <dbReference type="Proteomes" id="UP001179181"/>
    </source>
</evidence>
<keyword evidence="2" id="KW-1185">Reference proteome</keyword>
<dbReference type="GO" id="GO:0003677">
    <property type="term" value="F:DNA binding"/>
    <property type="evidence" value="ECO:0007669"/>
    <property type="project" value="UniProtKB-KW"/>
</dbReference>
<keyword evidence="1" id="KW-0238">DNA-binding</keyword>
<accession>A0ABX0UQ94</accession>
<evidence type="ECO:0000313" key="1">
    <source>
        <dbReference type="EMBL" id="NIJ53850.1"/>
    </source>
</evidence>
<reference evidence="1 2" key="1">
    <citation type="submission" date="2020-03" db="EMBL/GenBank/DDBJ databases">
        <title>Genomic Encyclopedia of Type Strains, Phase IV (KMG-IV): sequencing the most valuable type-strain genomes for metagenomic binning, comparative biology and taxonomic classification.</title>
        <authorList>
            <person name="Goeker M."/>
        </authorList>
    </citation>
    <scope>NUCLEOTIDE SEQUENCE [LARGE SCALE GENOMIC DNA]</scope>
    <source>
        <strain evidence="1 2">DSM 102865</strain>
    </source>
</reference>
<dbReference type="Proteomes" id="UP001179181">
    <property type="component" value="Unassembled WGS sequence"/>
</dbReference>
<organism evidence="1 2">
    <name type="scientific">Dyadobacter arcticus</name>
    <dbReference type="NCBI Taxonomy" id="1078754"/>
    <lineage>
        <taxon>Bacteria</taxon>
        <taxon>Pseudomonadati</taxon>
        <taxon>Bacteroidota</taxon>
        <taxon>Cytophagia</taxon>
        <taxon>Cytophagales</taxon>
        <taxon>Spirosomataceae</taxon>
        <taxon>Dyadobacter</taxon>
    </lineage>
</organism>
<dbReference type="InterPro" id="IPR038056">
    <property type="entry name" value="YjbR-like_sf"/>
</dbReference>
<dbReference type="SUPFAM" id="SSF142906">
    <property type="entry name" value="YjbR-like"/>
    <property type="match status" value="1"/>
</dbReference>
<comment type="caution">
    <text evidence="1">The sequence shown here is derived from an EMBL/GenBank/DDBJ whole genome shotgun (WGS) entry which is preliminary data.</text>
</comment>
<proteinExistence type="predicted"/>
<dbReference type="InterPro" id="IPR058532">
    <property type="entry name" value="YjbR/MT2646/Rv2570-like"/>
</dbReference>
<dbReference type="EMBL" id="JAASQJ010000003">
    <property type="protein sequence ID" value="NIJ53850.1"/>
    <property type="molecule type" value="Genomic_DNA"/>
</dbReference>
<dbReference type="Pfam" id="PF04237">
    <property type="entry name" value="YjbR"/>
    <property type="match status" value="1"/>
</dbReference>
<protein>
    <submittedName>
        <fullName evidence="1">DNA-binding protein (MmcQ/YjbR family)</fullName>
    </submittedName>
</protein>
<name>A0ABX0UQ94_9BACT</name>